<dbReference type="InterPro" id="IPR012902">
    <property type="entry name" value="N_methyl_site"/>
</dbReference>
<dbReference type="InterPro" id="IPR045584">
    <property type="entry name" value="Pilin-like"/>
</dbReference>
<keyword evidence="4 7" id="KW-1133">Transmembrane helix</keyword>
<proteinExistence type="predicted"/>
<gene>
    <name evidence="8" type="ORF">ABV408_02000</name>
</gene>
<feature type="compositionally biased region" description="Polar residues" evidence="6">
    <location>
        <begin position="130"/>
        <end position="146"/>
    </location>
</feature>
<evidence type="ECO:0000313" key="8">
    <source>
        <dbReference type="EMBL" id="XCJ79968.1"/>
    </source>
</evidence>
<dbReference type="GO" id="GO:0015627">
    <property type="term" value="C:type II protein secretion system complex"/>
    <property type="evidence" value="ECO:0007669"/>
    <property type="project" value="InterPro"/>
</dbReference>
<evidence type="ECO:0000256" key="5">
    <source>
        <dbReference type="ARBA" id="ARBA00023136"/>
    </source>
</evidence>
<name>A0AB74UFM7_9GAMM</name>
<dbReference type="RefSeq" id="WP_353980826.1">
    <property type="nucleotide sequence ID" value="NZ_CP159578.1"/>
</dbReference>
<dbReference type="GO" id="GO:0043683">
    <property type="term" value="P:type IV pilus assembly"/>
    <property type="evidence" value="ECO:0007669"/>
    <property type="project" value="InterPro"/>
</dbReference>
<evidence type="ECO:0000256" key="2">
    <source>
        <dbReference type="ARBA" id="ARBA00022481"/>
    </source>
</evidence>
<evidence type="ECO:0000256" key="3">
    <source>
        <dbReference type="ARBA" id="ARBA00022692"/>
    </source>
</evidence>
<dbReference type="PROSITE" id="PS00409">
    <property type="entry name" value="PROKAR_NTER_METHYL"/>
    <property type="match status" value="1"/>
</dbReference>
<reference evidence="8" key="1">
    <citation type="submission" date="2024-06" db="EMBL/GenBank/DDBJ databases">
        <title>Complete genome of Salinicola endophyticus HNIBRBA4755.</title>
        <authorList>
            <person name="Shin S.Y."/>
            <person name="Kang H."/>
            <person name="Song J."/>
        </authorList>
    </citation>
    <scope>NUCLEOTIDE SEQUENCE</scope>
    <source>
        <strain evidence="8">HNIBRBA4755</strain>
    </source>
</reference>
<dbReference type="PANTHER" id="PTHR30093:SF47">
    <property type="entry name" value="TYPE IV PILUS NON-CORE MINOR PILIN PILE"/>
    <property type="match status" value="1"/>
</dbReference>
<evidence type="ECO:0000256" key="4">
    <source>
        <dbReference type="ARBA" id="ARBA00022989"/>
    </source>
</evidence>
<organism evidence="8">
    <name type="scientific">Salinicola endophyticus</name>
    <dbReference type="NCBI Taxonomy" id="1949083"/>
    <lineage>
        <taxon>Bacteria</taxon>
        <taxon>Pseudomonadati</taxon>
        <taxon>Pseudomonadota</taxon>
        <taxon>Gammaproteobacteria</taxon>
        <taxon>Oceanospirillales</taxon>
        <taxon>Halomonadaceae</taxon>
        <taxon>Salinicola</taxon>
    </lineage>
</organism>
<dbReference type="GO" id="GO:0015628">
    <property type="term" value="P:protein secretion by the type II secretion system"/>
    <property type="evidence" value="ECO:0007669"/>
    <property type="project" value="InterPro"/>
</dbReference>
<feature type="transmembrane region" description="Helical" evidence="7">
    <location>
        <begin position="7"/>
        <end position="28"/>
    </location>
</feature>
<dbReference type="Pfam" id="PF07963">
    <property type="entry name" value="N_methyl"/>
    <property type="match status" value="1"/>
</dbReference>
<dbReference type="Gene3D" id="3.30.700.10">
    <property type="entry name" value="Glycoprotein, Type 4 Pilin"/>
    <property type="match status" value="1"/>
</dbReference>
<comment type="subcellular location">
    <subcellularLocation>
        <location evidence="1">Membrane</location>
        <topology evidence="1">Single-pass membrane protein</topology>
    </subcellularLocation>
</comment>
<evidence type="ECO:0000256" key="6">
    <source>
        <dbReference type="SAM" id="MobiDB-lite"/>
    </source>
</evidence>
<evidence type="ECO:0000256" key="1">
    <source>
        <dbReference type="ARBA" id="ARBA00004167"/>
    </source>
</evidence>
<sequence length="146" mass="15405">MTQRQRGFTLIELMIVVAIVGILAAIAIPSYQQYVERSRRGDGEALLQSAMARQESYYGQFLQYAPDVATLTGGGTLGNSDYQLAVCGNQAGCSGGGSGQTPPAGQYVRMTATPQAGSPQQGDGVLWIDSQGNTGRRLNGTEQGAW</sequence>
<dbReference type="EMBL" id="CP159578">
    <property type="protein sequence ID" value="XCJ79968.1"/>
    <property type="molecule type" value="Genomic_DNA"/>
</dbReference>
<keyword evidence="5 7" id="KW-0472">Membrane</keyword>
<dbReference type="InterPro" id="IPR002416">
    <property type="entry name" value="T2SS_protein-GspH"/>
</dbReference>
<accession>A0AB74UFM7</accession>
<dbReference type="Pfam" id="PF16732">
    <property type="entry name" value="ComP_DUS"/>
    <property type="match status" value="1"/>
</dbReference>
<keyword evidence="2" id="KW-0488">Methylation</keyword>
<dbReference type="InterPro" id="IPR031982">
    <property type="entry name" value="PilE-like"/>
</dbReference>
<dbReference type="SUPFAM" id="SSF54523">
    <property type="entry name" value="Pili subunits"/>
    <property type="match status" value="1"/>
</dbReference>
<dbReference type="NCBIfam" id="TIGR02532">
    <property type="entry name" value="IV_pilin_GFxxxE"/>
    <property type="match status" value="1"/>
</dbReference>
<dbReference type="PANTHER" id="PTHR30093">
    <property type="entry name" value="GENERAL SECRETION PATHWAY PROTEIN G"/>
    <property type="match status" value="1"/>
</dbReference>
<keyword evidence="3 7" id="KW-0812">Transmembrane</keyword>
<feature type="region of interest" description="Disordered" evidence="6">
    <location>
        <begin position="113"/>
        <end position="146"/>
    </location>
</feature>
<dbReference type="PRINTS" id="PR00885">
    <property type="entry name" value="BCTERIALGSPH"/>
</dbReference>
<evidence type="ECO:0000256" key="7">
    <source>
        <dbReference type="SAM" id="Phobius"/>
    </source>
</evidence>
<protein>
    <submittedName>
        <fullName evidence="8">Type IV pilin protein</fullName>
    </submittedName>
</protein>
<dbReference type="GO" id="GO:0016020">
    <property type="term" value="C:membrane"/>
    <property type="evidence" value="ECO:0007669"/>
    <property type="project" value="UniProtKB-SubCell"/>
</dbReference>
<dbReference type="AlphaFoldDB" id="A0AB74UFM7"/>